<dbReference type="EMBL" id="JABSTV010001248">
    <property type="protein sequence ID" value="KAH7968604.1"/>
    <property type="molecule type" value="Genomic_DNA"/>
</dbReference>
<evidence type="ECO:0000313" key="2">
    <source>
        <dbReference type="Proteomes" id="UP000821837"/>
    </source>
</evidence>
<protein>
    <submittedName>
        <fullName evidence="1">Uncharacterized protein</fullName>
    </submittedName>
</protein>
<dbReference type="Proteomes" id="UP000821837">
    <property type="component" value="Unassembled WGS sequence"/>
</dbReference>
<comment type="caution">
    <text evidence="1">The sequence shown here is derived from an EMBL/GenBank/DDBJ whole genome shotgun (WGS) entry which is preliminary data.</text>
</comment>
<sequence length="124" mass="13483">MPGRIRPSDVALLLHEPPQRVDFSNSTAATVACSATGSPEPRVIGRRHANGGRVRTEIRAPKRLAGAAALPSRGLPTRRARNHVPVRRFVAIVSRNVHVRTGERFCHVSLFLALLTLNKKGNLG</sequence>
<evidence type="ECO:0000313" key="1">
    <source>
        <dbReference type="EMBL" id="KAH7968604.1"/>
    </source>
</evidence>
<keyword evidence="2" id="KW-1185">Reference proteome</keyword>
<name>A0A9D4Q5E2_RHISA</name>
<reference evidence="1" key="1">
    <citation type="journal article" date="2020" name="Cell">
        <title>Large-Scale Comparative Analyses of Tick Genomes Elucidate Their Genetic Diversity and Vector Capacities.</title>
        <authorList>
            <consortium name="Tick Genome and Microbiome Consortium (TIGMIC)"/>
            <person name="Jia N."/>
            <person name="Wang J."/>
            <person name="Shi W."/>
            <person name="Du L."/>
            <person name="Sun Y."/>
            <person name="Zhan W."/>
            <person name="Jiang J.F."/>
            <person name="Wang Q."/>
            <person name="Zhang B."/>
            <person name="Ji P."/>
            <person name="Bell-Sakyi L."/>
            <person name="Cui X.M."/>
            <person name="Yuan T.T."/>
            <person name="Jiang B.G."/>
            <person name="Yang W.F."/>
            <person name="Lam T.T."/>
            <person name="Chang Q.C."/>
            <person name="Ding S.J."/>
            <person name="Wang X.J."/>
            <person name="Zhu J.G."/>
            <person name="Ruan X.D."/>
            <person name="Zhao L."/>
            <person name="Wei J.T."/>
            <person name="Ye R.Z."/>
            <person name="Que T.C."/>
            <person name="Du C.H."/>
            <person name="Zhou Y.H."/>
            <person name="Cheng J.X."/>
            <person name="Dai P.F."/>
            <person name="Guo W.B."/>
            <person name="Han X.H."/>
            <person name="Huang E.J."/>
            <person name="Li L.F."/>
            <person name="Wei W."/>
            <person name="Gao Y.C."/>
            <person name="Liu J.Z."/>
            <person name="Shao H.Z."/>
            <person name="Wang X."/>
            <person name="Wang C.C."/>
            <person name="Yang T.C."/>
            <person name="Huo Q.B."/>
            <person name="Li W."/>
            <person name="Chen H.Y."/>
            <person name="Chen S.E."/>
            <person name="Zhou L.G."/>
            <person name="Ni X.B."/>
            <person name="Tian J.H."/>
            <person name="Sheng Y."/>
            <person name="Liu T."/>
            <person name="Pan Y.S."/>
            <person name="Xia L.Y."/>
            <person name="Li J."/>
            <person name="Zhao F."/>
            <person name="Cao W.C."/>
        </authorList>
    </citation>
    <scope>NUCLEOTIDE SEQUENCE</scope>
    <source>
        <strain evidence="1">Rsan-2018</strain>
    </source>
</reference>
<accession>A0A9D4Q5E2</accession>
<dbReference type="PROSITE" id="PS51257">
    <property type="entry name" value="PROKAR_LIPOPROTEIN"/>
    <property type="match status" value="1"/>
</dbReference>
<reference evidence="1" key="2">
    <citation type="submission" date="2021-09" db="EMBL/GenBank/DDBJ databases">
        <authorList>
            <person name="Jia N."/>
            <person name="Wang J."/>
            <person name="Shi W."/>
            <person name="Du L."/>
            <person name="Sun Y."/>
            <person name="Zhan W."/>
            <person name="Jiang J."/>
            <person name="Wang Q."/>
            <person name="Zhang B."/>
            <person name="Ji P."/>
            <person name="Sakyi L.B."/>
            <person name="Cui X."/>
            <person name="Yuan T."/>
            <person name="Jiang B."/>
            <person name="Yang W."/>
            <person name="Lam T.T.-Y."/>
            <person name="Chang Q."/>
            <person name="Ding S."/>
            <person name="Wang X."/>
            <person name="Zhu J."/>
            <person name="Ruan X."/>
            <person name="Zhao L."/>
            <person name="Wei J."/>
            <person name="Que T."/>
            <person name="Du C."/>
            <person name="Cheng J."/>
            <person name="Dai P."/>
            <person name="Han X."/>
            <person name="Huang E."/>
            <person name="Gao Y."/>
            <person name="Liu J."/>
            <person name="Shao H."/>
            <person name="Ye R."/>
            <person name="Li L."/>
            <person name="Wei W."/>
            <person name="Wang X."/>
            <person name="Wang C."/>
            <person name="Huo Q."/>
            <person name="Li W."/>
            <person name="Guo W."/>
            <person name="Chen H."/>
            <person name="Chen S."/>
            <person name="Zhou L."/>
            <person name="Zhou L."/>
            <person name="Ni X."/>
            <person name="Tian J."/>
            <person name="Zhou Y."/>
            <person name="Sheng Y."/>
            <person name="Liu T."/>
            <person name="Pan Y."/>
            <person name="Xia L."/>
            <person name="Li J."/>
            <person name="Zhao F."/>
            <person name="Cao W."/>
        </authorList>
    </citation>
    <scope>NUCLEOTIDE SEQUENCE</scope>
    <source>
        <strain evidence="1">Rsan-2018</strain>
        <tissue evidence="1">Larvae</tissue>
    </source>
</reference>
<gene>
    <name evidence="1" type="ORF">HPB52_010037</name>
</gene>
<proteinExistence type="predicted"/>
<dbReference type="AlphaFoldDB" id="A0A9D4Q5E2"/>
<organism evidence="1 2">
    <name type="scientific">Rhipicephalus sanguineus</name>
    <name type="common">Brown dog tick</name>
    <name type="synonym">Ixodes sanguineus</name>
    <dbReference type="NCBI Taxonomy" id="34632"/>
    <lineage>
        <taxon>Eukaryota</taxon>
        <taxon>Metazoa</taxon>
        <taxon>Ecdysozoa</taxon>
        <taxon>Arthropoda</taxon>
        <taxon>Chelicerata</taxon>
        <taxon>Arachnida</taxon>
        <taxon>Acari</taxon>
        <taxon>Parasitiformes</taxon>
        <taxon>Ixodida</taxon>
        <taxon>Ixodoidea</taxon>
        <taxon>Ixodidae</taxon>
        <taxon>Rhipicephalinae</taxon>
        <taxon>Rhipicephalus</taxon>
        <taxon>Rhipicephalus</taxon>
    </lineage>
</organism>